<keyword evidence="5" id="KW-0677">Repeat</keyword>
<evidence type="ECO:0000256" key="4">
    <source>
        <dbReference type="ARBA" id="ARBA00022729"/>
    </source>
</evidence>
<feature type="disulfide bond" evidence="18">
    <location>
        <begin position="1413"/>
        <end position="1430"/>
    </location>
</feature>
<dbReference type="PANTHER" id="PTHR10574:SF406">
    <property type="entry name" value="LAMININ SUBUNIT ALPHA 5"/>
    <property type="match status" value="1"/>
</dbReference>
<keyword evidence="7" id="KW-0130">Cell adhesion</keyword>
<feature type="disulfide bond" evidence="18">
    <location>
        <begin position="1294"/>
        <end position="1303"/>
    </location>
</feature>
<dbReference type="Pfam" id="PF00053">
    <property type="entry name" value="EGF_laminin"/>
    <property type="match status" value="18"/>
</dbReference>
<feature type="disulfide bond" evidence="18">
    <location>
        <begin position="1273"/>
        <end position="1285"/>
    </location>
</feature>
<accession>A0AAN8QRV7</accession>
<gene>
    <name evidence="25" type="ORF">J4Q44_G00218690</name>
</gene>
<dbReference type="SMART" id="SM00181">
    <property type="entry name" value="EGF"/>
    <property type="match status" value="13"/>
</dbReference>
<feature type="disulfide bond" evidence="18">
    <location>
        <begin position="1873"/>
        <end position="1882"/>
    </location>
</feature>
<organism evidence="25 26">
    <name type="scientific">Coregonus suidteri</name>
    <dbReference type="NCBI Taxonomy" id="861788"/>
    <lineage>
        <taxon>Eukaryota</taxon>
        <taxon>Metazoa</taxon>
        <taxon>Chordata</taxon>
        <taxon>Craniata</taxon>
        <taxon>Vertebrata</taxon>
        <taxon>Euteleostomi</taxon>
        <taxon>Actinopterygii</taxon>
        <taxon>Neopterygii</taxon>
        <taxon>Teleostei</taxon>
        <taxon>Protacanthopterygii</taxon>
        <taxon>Salmoniformes</taxon>
        <taxon>Salmonidae</taxon>
        <taxon>Coregoninae</taxon>
        <taxon>Coregonus</taxon>
    </lineage>
</organism>
<name>A0AAN8QRV7_9TELE</name>
<dbReference type="InterPro" id="IPR000034">
    <property type="entry name" value="Laminin_IV"/>
</dbReference>
<feature type="coiled-coil region" evidence="19">
    <location>
        <begin position="2034"/>
        <end position="2082"/>
    </location>
</feature>
<feature type="domain" description="Laminin EGF-like" evidence="22">
    <location>
        <begin position="1411"/>
        <end position="1461"/>
    </location>
</feature>
<feature type="disulfide bond" evidence="18">
    <location>
        <begin position="513"/>
        <end position="522"/>
    </location>
</feature>
<keyword evidence="3" id="KW-0272">Extracellular matrix</keyword>
<dbReference type="FunFam" id="2.10.25.10:FF:000033">
    <property type="entry name" value="Laminin subunit alpha 2"/>
    <property type="match status" value="1"/>
</dbReference>
<dbReference type="InterPro" id="IPR000742">
    <property type="entry name" value="EGF"/>
</dbReference>
<comment type="subcellular location">
    <subcellularLocation>
        <location evidence="1">Secreted</location>
        <location evidence="1">Extracellular space</location>
        <location evidence="1">Extracellular matrix</location>
        <location evidence="1">Basement membrane</location>
    </subcellularLocation>
</comment>
<dbReference type="InterPro" id="IPR002049">
    <property type="entry name" value="LE_dom"/>
</dbReference>
<evidence type="ECO:0000256" key="11">
    <source>
        <dbReference type="ARBA" id="ARBA00023292"/>
    </source>
</evidence>
<feature type="domain" description="Laminin EGF-like" evidence="22">
    <location>
        <begin position="1363"/>
        <end position="1410"/>
    </location>
</feature>
<sequence length="2321" mass="255425">MYFNLFFLQLFHVAYVLIKFANSPRPDLWVLERSLDFGETYQPWQFFASSKRDCIERFGQRSIERINSDNDVICTTEYSRIVPLENGEVVVSLVNGRPGAMNFSYSPVLRDFTKATNIRLRFLRTNTLLGHLMGKALRDPTVTRRYYYSIKDISIGGRCVCNGHAEACDPHNPNDPYKLQCDCQHNTCGKSCDQCCPGFNQLPWKPATISKANECEPCNCNRHSFDCYYDPEVDQRRASVNIQGQYVGGGVCMECQHHTAGVNCERCVPTYYRSPDHPLDSPLACSPCVCQSEFTDGTCEDLTGRCYCKPNYTGENCDSCAEGYINFPQCYSIATYLNNNNNSREAKPAGEIINCECSAAGTTGNSCRPDPRSRTCICKPGFTGDRCDSCAPGHHGLNCQACHCSGPGCQDGRCDTLTGQCQCRQGFQGYSCDQCTPGYFSYPLCQLCGCSSVGSLPEGCDESGRCVCRPEFQGPRCEQCRSGFHSYPNCQVCTCDPRTSLGSSCSVSGHCHCRPNYSGTACDQCAPGFYGFPSCTPCQCLAEGSRVSSCDQVSGQCTCLPNVVGQRCDTCSSGAYGFPLCQAGACNPAGSVQNEALPTAGSCECLLYVEGVACDRCKPLFWNLSPDTVYGCSKCECNVEGTMGGVAECAQTNGQCHCKPNVCSGTCSVCKDGFFNLQGDSFFGCQGCGCDIGGSAGQSCGERNGRCRCRPNVEGPKCNRPRTDHYFPDLHHLKFEIEEGTMLDGRPVRFGYNPLEFERFSWRGYAQMSPIQSSVKLSVHVSEADVYLTRFILRYVNSGAAVSNGKITAYQNNRRGSEQSKQIVFAPSSEPTFVNVPQNNFVEPFVLNPGTWTVIIEAEGILLDYLVLLPSAYYEAPILQIKVTEPCTYRPAPDTSHNCLLYNYLSLDGFPSISGNDASCRFDNHLPRPCHQERITPRHPDMAICSGSNLNVQMRSRVPRPGDYVLVVEYASEDEAPQTISVSVNTPGGRTHQHHVTLLHCKYSFLCRVVTIDEMNRVAVFTLSTDAEVQLIADRASFFLHKVYLVPWEKFTMEYLAPKVHCISPDSLSCIASRFQTPSDSLVLKEGQGSSVQEPVLASPAEAADAPHWPSGDRPPTAADNQVRLDTTQNAAVYSARVHTLGRYVFILHYHQPLHPTYPVQVFINGGRIWQGHANASFCPHGYGCRSVLISENQIILDVTDNEIFLTVQVPDGKTLWLDYVLVVPEGSYSSGYLSEEPLDKSYDFISNCGQNSFYIDSAISLSAFFNNGAMPCGCHEVGADSDTCQPFGGQCQCRPNVIGRDCSQCATGYWGFPNCRPCQCGTRLCEPVTGDCICPPRTLLPECVQCEPQAFGCHPLVGCEVCNCSRPGVTALDVSCDTNSGQCRCRNNIIGRQCDRCTLGFYGYPDCMPCDCNDAGTEEDVCDPYTGRCLCKENVQGGRCDQCRVGTFHLDPANPKGCTSCFCFGATDRCHSSGKRRTEVMDMMGWVLLGADRQEVPVTVYPGQDLVKADLGDVPDVYQDLHWHAPRTYLGDKVSSYGGYLRYRLHTQTMRGDVLSLLAEASRPDVILKGNQMTLVFMEREYSSPEEPHLGIVHMVEGSFRHTQTGNVVSREELMMVLVGLESLQIRALHSQSAHTVSLRGAALEGAQTLPTGRHANNVEICLCPANYQGDSCQGTIETLKVCQVWGSVFPVNCNGHYDCSQDRSGVCKNCQHNRGGDHCEKCQGGFHGNNSLDGQTLSCDTCPCPLQVASNNFAVGCVEKLNRMQCLCLPGYAGPQCQRCAPGFYGNPMVIGSTCQPCHCHDNTDPNMLFSDCDGLTGECHSCMHNTAGTHCEICGPGFYGDAITTKNCTRCNCSPCGTASCDRHTGQCQCKQGVTGPHCDRCQDGAFGYESCSGCRRCDCDAAAARVQPCDPRNGSCACQPGVNGPNCRQCAPGYWDYSPEGCKKCECKRGRCDPRTGECRCGDGLTGKQCDSCSHRYSVPVQHGHDVTCEPCDTCVIVLLEDLDSMNDNFDSVAHQLTNLTISSITWAQLHNLNRSMDDIANAIENYNTTLDENSNRVDMLEGEFMNINSDINDLEKKVVATAYKANTLEHSSANIHQRAQDVLSHIKNIMGEVEDLMLQAKRTGLNETEVEQEEEGLSEKIQQAEAMLREMRFKSCVGQKKIADRELSEAEKLLEKVKDQLLSRVLENKSLVKDIRERLGKFHDQLMDLRDALNQAVNNTALASDTNAVNEKRMEEGQKKVDELNVKNKEVEDLLQMAEDDVATVNDMLSMLHDSKEDYERLAAQLDGARMALAEKVQRFSSVSKIPLVEEAERPC</sequence>
<dbReference type="InterPro" id="IPR009254">
    <property type="entry name" value="Laminin_aI"/>
</dbReference>
<evidence type="ECO:0000256" key="10">
    <source>
        <dbReference type="ARBA" id="ARBA00023180"/>
    </source>
</evidence>
<feature type="disulfide bond" evidence="18">
    <location>
        <begin position="540"/>
        <end position="557"/>
    </location>
</feature>
<evidence type="ECO:0000256" key="16">
    <source>
        <dbReference type="ARBA" id="ARBA00081617"/>
    </source>
</evidence>
<feature type="disulfide bond" evidence="18">
    <location>
        <begin position="1770"/>
        <end position="1779"/>
    </location>
</feature>
<feature type="disulfide bond" evidence="18">
    <location>
        <begin position="1901"/>
        <end position="1913"/>
    </location>
</feature>
<evidence type="ECO:0000313" key="26">
    <source>
        <dbReference type="Proteomes" id="UP001356427"/>
    </source>
</evidence>
<dbReference type="FunFam" id="2.10.25.10:FF:000090">
    <property type="entry name" value="laminin subunit alpha"/>
    <property type="match status" value="1"/>
</dbReference>
<dbReference type="FunFam" id="2.10.25.10:FF:000069">
    <property type="entry name" value="Laminin subunit alpha 1"/>
    <property type="match status" value="1"/>
</dbReference>
<feature type="disulfide bond" evidence="18">
    <location>
        <begin position="1275"/>
        <end position="1292"/>
    </location>
</feature>
<feature type="domain" description="Laminin EGF-like" evidence="22">
    <location>
        <begin position="1273"/>
        <end position="1318"/>
    </location>
</feature>
<evidence type="ECO:0000256" key="7">
    <source>
        <dbReference type="ARBA" id="ARBA00022889"/>
    </source>
</evidence>
<feature type="coiled-coil region" evidence="19">
    <location>
        <begin position="2132"/>
        <end position="2185"/>
    </location>
</feature>
<dbReference type="SUPFAM" id="SSF57196">
    <property type="entry name" value="EGF/Laminin"/>
    <property type="match status" value="18"/>
</dbReference>
<dbReference type="PROSITE" id="PS50027">
    <property type="entry name" value="EGF_LAM_2"/>
    <property type="match status" value="13"/>
</dbReference>
<keyword evidence="11 18" id="KW-0424">Laminin EGF-like domain</keyword>
<dbReference type="Pfam" id="PF24973">
    <property type="entry name" value="EGF_LMN_ATRN"/>
    <property type="match status" value="1"/>
</dbReference>
<dbReference type="SMART" id="SM00281">
    <property type="entry name" value="LamB"/>
    <property type="match status" value="1"/>
</dbReference>
<feature type="domain" description="Laminin EGF-like" evidence="22">
    <location>
        <begin position="448"/>
        <end position="492"/>
    </location>
</feature>
<feature type="domain" description="Laminin EGF-like" evidence="22">
    <location>
        <begin position="538"/>
        <end position="583"/>
    </location>
</feature>
<feature type="disulfide bond" evidence="18">
    <location>
        <begin position="402"/>
        <end position="414"/>
    </location>
</feature>
<feature type="disulfide bond" evidence="18">
    <location>
        <begin position="538"/>
        <end position="550"/>
    </location>
</feature>
<keyword evidence="4 20" id="KW-0732">Signal</keyword>
<dbReference type="FunFam" id="2.10.25.10:FF:000034">
    <property type="entry name" value="Laminin subunit alpha 3"/>
    <property type="match status" value="2"/>
</dbReference>
<feature type="disulfide bond" evidence="18">
    <location>
        <begin position="355"/>
        <end position="367"/>
    </location>
</feature>
<dbReference type="InterPro" id="IPR056863">
    <property type="entry name" value="LMN_ATRN_NET-like_EGF"/>
</dbReference>
<dbReference type="FunFam" id="2.10.25.10:FF:000388">
    <property type="entry name" value="Laminin subunit alpha"/>
    <property type="match status" value="1"/>
</dbReference>
<dbReference type="GO" id="GO:0005201">
    <property type="term" value="F:extracellular matrix structural constituent"/>
    <property type="evidence" value="ECO:0007669"/>
    <property type="project" value="TreeGrafter"/>
</dbReference>
<feature type="domain" description="Laminin EGF-like" evidence="22">
    <location>
        <begin position="1800"/>
        <end position="1853"/>
    </location>
</feature>
<evidence type="ECO:0000256" key="3">
    <source>
        <dbReference type="ARBA" id="ARBA00022530"/>
    </source>
</evidence>
<dbReference type="Gene3D" id="2.10.25.10">
    <property type="entry name" value="Laminin"/>
    <property type="match status" value="18"/>
</dbReference>
<evidence type="ECO:0000256" key="8">
    <source>
        <dbReference type="ARBA" id="ARBA00023054"/>
    </source>
</evidence>
<dbReference type="PRINTS" id="PR00011">
    <property type="entry name" value="EGFLAMININ"/>
</dbReference>
<dbReference type="InterPro" id="IPR008211">
    <property type="entry name" value="Laminin_N"/>
</dbReference>
<evidence type="ECO:0000256" key="17">
    <source>
        <dbReference type="PROSITE-ProRule" id="PRU00076"/>
    </source>
</evidence>
<dbReference type="CDD" id="cd00055">
    <property type="entry name" value="EGF_Lam"/>
    <property type="match status" value="18"/>
</dbReference>
<evidence type="ECO:0000256" key="6">
    <source>
        <dbReference type="ARBA" id="ARBA00022869"/>
    </source>
</evidence>
<feature type="domain" description="Laminin IV type A" evidence="23">
    <location>
        <begin position="1482"/>
        <end position="1662"/>
    </location>
</feature>
<dbReference type="GO" id="GO:0007411">
    <property type="term" value="P:axon guidance"/>
    <property type="evidence" value="ECO:0007669"/>
    <property type="project" value="TreeGrafter"/>
</dbReference>
<feature type="disulfide bond" evidence="18">
    <location>
        <begin position="423"/>
        <end position="432"/>
    </location>
</feature>
<feature type="disulfide bond" evidence="18">
    <location>
        <begin position="448"/>
        <end position="460"/>
    </location>
</feature>
<keyword evidence="9 17" id="KW-1015">Disulfide bond</keyword>
<dbReference type="PROSITE" id="PS01248">
    <property type="entry name" value="EGF_LAM_1"/>
    <property type="match status" value="7"/>
</dbReference>
<dbReference type="GO" id="GO:0030155">
    <property type="term" value="P:regulation of cell adhesion"/>
    <property type="evidence" value="ECO:0007669"/>
    <property type="project" value="InterPro"/>
</dbReference>
<keyword evidence="10" id="KW-0325">Glycoprotein</keyword>
<dbReference type="GO" id="GO:0043259">
    <property type="term" value="C:laminin-10 complex"/>
    <property type="evidence" value="ECO:0007669"/>
    <property type="project" value="UniProtKB-ARBA"/>
</dbReference>
<feature type="chain" id="PRO_5042890072" description="Laminin subunit alpha-5" evidence="20">
    <location>
        <begin position="17"/>
        <end position="2321"/>
    </location>
</feature>
<evidence type="ECO:0000256" key="20">
    <source>
        <dbReference type="SAM" id="SignalP"/>
    </source>
</evidence>
<dbReference type="PROSITE" id="PS51115">
    <property type="entry name" value="LAMININ_IVA"/>
    <property type="match status" value="1"/>
</dbReference>
<keyword evidence="6" id="KW-0084">Basement membrane</keyword>
<dbReference type="GO" id="GO:0045995">
    <property type="term" value="P:regulation of embryonic development"/>
    <property type="evidence" value="ECO:0007669"/>
    <property type="project" value="InterPro"/>
</dbReference>
<dbReference type="EMBL" id="JAGTTL010000019">
    <property type="protein sequence ID" value="KAK6308598.1"/>
    <property type="molecule type" value="Genomic_DNA"/>
</dbReference>
<comment type="subunit">
    <text evidence="12">Laminin is a complex glycoprotein, consisting of three different polypeptide chains (alpha, beta, gamma), which are bound to each other by disulfide bonds into a cross-shaped molecule comprising one long and three short arms with globules at each end. Alpha-5 is a subunit of laminin-10 (laminin-511), laminin-11 (laminin-521) and laminin-15 (laminin-523).</text>
</comment>
<evidence type="ECO:0000256" key="19">
    <source>
        <dbReference type="SAM" id="Coils"/>
    </source>
</evidence>
<protein>
    <recommendedName>
        <fullName evidence="13">Laminin subunit alpha-5</fullName>
    </recommendedName>
    <alternativeName>
        <fullName evidence="14">Laminin-10 subunit alpha</fullName>
    </alternativeName>
    <alternativeName>
        <fullName evidence="16">Laminin-11 subunit alpha</fullName>
    </alternativeName>
    <alternativeName>
        <fullName evidence="15">Laminin-15 subunit alpha</fullName>
    </alternativeName>
</protein>
<evidence type="ECO:0000256" key="5">
    <source>
        <dbReference type="ARBA" id="ARBA00022737"/>
    </source>
</evidence>
<dbReference type="Gene3D" id="1.10.287.1490">
    <property type="match status" value="1"/>
</dbReference>
<evidence type="ECO:0000259" key="24">
    <source>
        <dbReference type="PROSITE" id="PS51117"/>
    </source>
</evidence>
<feature type="disulfide bond" evidence="18">
    <location>
        <begin position="1837"/>
        <end position="1851"/>
    </location>
</feature>
<feature type="domain" description="Laminin EGF-like" evidence="22">
    <location>
        <begin position="402"/>
        <end position="447"/>
    </location>
</feature>
<feature type="domain" description="Laminin EGF-like" evidence="22">
    <location>
        <begin position="1901"/>
        <end position="1948"/>
    </location>
</feature>
<dbReference type="Proteomes" id="UP001356427">
    <property type="component" value="Unassembled WGS sequence"/>
</dbReference>
<reference evidence="25 26" key="1">
    <citation type="submission" date="2021-04" db="EMBL/GenBank/DDBJ databases">
        <authorList>
            <person name="De Guttry C."/>
            <person name="Zahm M."/>
            <person name="Klopp C."/>
            <person name="Cabau C."/>
            <person name="Louis A."/>
            <person name="Berthelot C."/>
            <person name="Parey E."/>
            <person name="Roest Crollius H."/>
            <person name="Montfort J."/>
            <person name="Robinson-Rechavi M."/>
            <person name="Bucao C."/>
            <person name="Bouchez O."/>
            <person name="Gislard M."/>
            <person name="Lluch J."/>
            <person name="Milhes M."/>
            <person name="Lampietro C."/>
            <person name="Lopez Roques C."/>
            <person name="Donnadieu C."/>
            <person name="Braasch I."/>
            <person name="Desvignes T."/>
            <person name="Postlethwait J."/>
            <person name="Bobe J."/>
            <person name="Wedekind C."/>
            <person name="Guiguen Y."/>
        </authorList>
    </citation>
    <scope>NUCLEOTIDE SEQUENCE [LARGE SCALE GENOMIC DNA]</scope>
    <source>
        <strain evidence="25">Cs_M1</strain>
        <tissue evidence="25">Blood</tissue>
    </source>
</reference>
<dbReference type="FunFam" id="2.10.25.10:FF:000209">
    <property type="entry name" value="Laminin subunit alpha 5"/>
    <property type="match status" value="1"/>
</dbReference>
<feature type="signal peptide" evidence="20">
    <location>
        <begin position="1"/>
        <end position="16"/>
    </location>
</feature>
<feature type="domain" description="Laminin N-terminal" evidence="24">
    <location>
        <begin position="1"/>
        <end position="158"/>
    </location>
</feature>
<keyword evidence="17" id="KW-0245">EGF-like domain</keyword>
<keyword evidence="8 19" id="KW-0175">Coiled coil</keyword>
<dbReference type="PROSITE" id="PS50026">
    <property type="entry name" value="EGF_3"/>
    <property type="match status" value="1"/>
</dbReference>
<dbReference type="FunFam" id="2.10.25.10:FF:000083">
    <property type="entry name" value="Laminin subunit alpha"/>
    <property type="match status" value="2"/>
</dbReference>
<dbReference type="FunFam" id="2.60.120.260:FF:000444">
    <property type="entry name" value="Laminin subunit alpha 5"/>
    <property type="match status" value="1"/>
</dbReference>
<evidence type="ECO:0000256" key="2">
    <source>
        <dbReference type="ARBA" id="ARBA00022525"/>
    </source>
</evidence>
<feature type="disulfide bond" evidence="18">
    <location>
        <begin position="308"/>
        <end position="317"/>
    </location>
</feature>
<feature type="domain" description="Laminin EGF-like" evidence="22">
    <location>
        <begin position="1744"/>
        <end position="1799"/>
    </location>
</feature>
<dbReference type="GO" id="GO:0009888">
    <property type="term" value="P:tissue development"/>
    <property type="evidence" value="ECO:0007669"/>
    <property type="project" value="TreeGrafter"/>
</dbReference>
<evidence type="ECO:0000313" key="25">
    <source>
        <dbReference type="EMBL" id="KAK6308598.1"/>
    </source>
</evidence>
<dbReference type="SMART" id="SM00136">
    <property type="entry name" value="LamNT"/>
    <property type="match status" value="1"/>
</dbReference>
<keyword evidence="26" id="KW-1185">Reference proteome</keyword>
<feature type="disulfide bond" evidence="18">
    <location>
        <begin position="1386"/>
        <end position="1395"/>
    </location>
</feature>
<evidence type="ECO:0000256" key="9">
    <source>
        <dbReference type="ARBA" id="ARBA00023157"/>
    </source>
</evidence>
<feature type="disulfide bond" evidence="18">
    <location>
        <begin position="493"/>
        <end position="505"/>
    </location>
</feature>
<feature type="disulfide bond" evidence="18">
    <location>
        <begin position="1411"/>
        <end position="1423"/>
    </location>
</feature>
<dbReference type="FunFam" id="2.10.25.10:FF:000074">
    <property type="entry name" value="Laminin subunit alpha"/>
    <property type="match status" value="1"/>
</dbReference>
<feature type="disulfide bond" evidence="18">
    <location>
        <begin position="1903"/>
        <end position="1920"/>
    </location>
</feature>
<dbReference type="Gene3D" id="2.60.120.260">
    <property type="entry name" value="Galactose-binding domain-like"/>
    <property type="match status" value="1"/>
</dbReference>
<feature type="domain" description="Laminin EGF-like" evidence="22">
    <location>
        <begin position="493"/>
        <end position="537"/>
    </location>
</feature>
<evidence type="ECO:0000256" key="1">
    <source>
        <dbReference type="ARBA" id="ARBA00004302"/>
    </source>
</evidence>
<dbReference type="Pfam" id="PF06008">
    <property type="entry name" value="Laminin_I"/>
    <property type="match status" value="1"/>
</dbReference>
<feature type="domain" description="Laminin EGF-like" evidence="22">
    <location>
        <begin position="355"/>
        <end position="401"/>
    </location>
</feature>
<evidence type="ECO:0000259" key="22">
    <source>
        <dbReference type="PROSITE" id="PS50027"/>
    </source>
</evidence>
<feature type="domain" description="Laminin EGF-like" evidence="22">
    <location>
        <begin position="288"/>
        <end position="332"/>
    </location>
</feature>
<feature type="disulfide bond" evidence="18">
    <location>
        <begin position="1922"/>
        <end position="1931"/>
    </location>
</feature>
<evidence type="ECO:0000256" key="12">
    <source>
        <dbReference type="ARBA" id="ARBA00063580"/>
    </source>
</evidence>
<feature type="disulfide bond" evidence="18">
    <location>
        <begin position="1825"/>
        <end position="1834"/>
    </location>
</feature>
<dbReference type="GO" id="GO:0007155">
    <property type="term" value="P:cell adhesion"/>
    <property type="evidence" value="ECO:0007669"/>
    <property type="project" value="UniProtKB-KW"/>
</dbReference>
<dbReference type="GO" id="GO:0005178">
    <property type="term" value="F:integrin binding"/>
    <property type="evidence" value="ECO:0007669"/>
    <property type="project" value="UniProtKB-ARBA"/>
</dbReference>
<feature type="domain" description="EGF-like" evidence="21">
    <location>
        <begin position="351"/>
        <end position="388"/>
    </location>
</feature>
<dbReference type="PROSITE" id="PS00022">
    <property type="entry name" value="EGF_1"/>
    <property type="match status" value="3"/>
</dbReference>
<dbReference type="GO" id="GO:0016477">
    <property type="term" value="P:cell migration"/>
    <property type="evidence" value="ECO:0007669"/>
    <property type="project" value="UniProtKB-ARBA"/>
</dbReference>
<dbReference type="GO" id="GO:0030334">
    <property type="term" value="P:regulation of cell migration"/>
    <property type="evidence" value="ECO:0007669"/>
    <property type="project" value="InterPro"/>
</dbReference>
<dbReference type="GO" id="GO:0005576">
    <property type="term" value="C:extracellular region"/>
    <property type="evidence" value="ECO:0007669"/>
    <property type="project" value="UniProtKB-ARBA"/>
</dbReference>
<dbReference type="PANTHER" id="PTHR10574">
    <property type="entry name" value="NETRIN/LAMININ-RELATED"/>
    <property type="match status" value="1"/>
</dbReference>
<evidence type="ECO:0000256" key="15">
    <source>
        <dbReference type="ARBA" id="ARBA00078366"/>
    </source>
</evidence>
<dbReference type="Pfam" id="PF00055">
    <property type="entry name" value="Laminin_N"/>
    <property type="match status" value="1"/>
</dbReference>
<dbReference type="Pfam" id="PF00052">
    <property type="entry name" value="Laminin_B"/>
    <property type="match status" value="1"/>
</dbReference>
<feature type="disulfide bond" evidence="18">
    <location>
        <begin position="404"/>
        <end position="421"/>
    </location>
</feature>
<dbReference type="PROSITE" id="PS51117">
    <property type="entry name" value="LAMININ_NTER"/>
    <property type="match status" value="1"/>
</dbReference>
<dbReference type="InterPro" id="IPR050440">
    <property type="entry name" value="Laminin/Netrin_ECM"/>
</dbReference>
<feature type="domain" description="Laminin EGF-like" evidence="22">
    <location>
        <begin position="1854"/>
        <end position="1900"/>
    </location>
</feature>
<dbReference type="SMART" id="SM00180">
    <property type="entry name" value="EGF_Lam"/>
    <property type="match status" value="21"/>
</dbReference>
<feature type="disulfide bond" evidence="17">
    <location>
        <begin position="378"/>
        <end position="387"/>
    </location>
</feature>
<dbReference type="GO" id="GO:0009887">
    <property type="term" value="P:animal organ morphogenesis"/>
    <property type="evidence" value="ECO:0007669"/>
    <property type="project" value="TreeGrafter"/>
</dbReference>
<evidence type="ECO:0000256" key="18">
    <source>
        <dbReference type="PROSITE-ProRule" id="PRU00460"/>
    </source>
</evidence>
<proteinExistence type="predicted"/>
<feature type="disulfide bond" evidence="18">
    <location>
        <begin position="468"/>
        <end position="477"/>
    </location>
</feature>
<keyword evidence="2" id="KW-0964">Secreted</keyword>
<dbReference type="FunFam" id="2.10.25.10:FF:000405">
    <property type="entry name" value="Laminin subunit alpha 5"/>
    <property type="match status" value="1"/>
</dbReference>
<feature type="disulfide bond" evidence="18">
    <location>
        <begin position="559"/>
        <end position="568"/>
    </location>
</feature>
<feature type="disulfide bond" evidence="18">
    <location>
        <begin position="1432"/>
        <end position="1441"/>
    </location>
</feature>
<evidence type="ECO:0000256" key="14">
    <source>
        <dbReference type="ARBA" id="ARBA00077092"/>
    </source>
</evidence>
<evidence type="ECO:0000256" key="13">
    <source>
        <dbReference type="ARBA" id="ARBA00072596"/>
    </source>
</evidence>
<evidence type="ECO:0000259" key="21">
    <source>
        <dbReference type="PROSITE" id="PS50026"/>
    </source>
</evidence>
<dbReference type="FunFam" id="2.10.25.10:FF:000051">
    <property type="entry name" value="Laminin subunit alpha 4"/>
    <property type="match status" value="1"/>
</dbReference>
<comment type="caution">
    <text evidence="17">Lacks conserved residue(s) required for the propagation of feature annotation.</text>
</comment>
<comment type="caution">
    <text evidence="25">The sequence shown here is derived from an EMBL/GenBank/DDBJ whole genome shotgun (WGS) entry which is preliminary data.</text>
</comment>
<evidence type="ECO:0000259" key="23">
    <source>
        <dbReference type="PROSITE" id="PS51115"/>
    </source>
</evidence>
<feature type="coiled-coil region" evidence="19">
    <location>
        <begin position="2239"/>
        <end position="2273"/>
    </location>
</feature>
<dbReference type="FunFam" id="2.10.25.10:FF:000084">
    <property type="entry name" value="Laminin subunit alpha 3"/>
    <property type="match status" value="1"/>
</dbReference>